<accession>A0ABD3FM13</accession>
<evidence type="ECO:0000313" key="2">
    <source>
        <dbReference type="Proteomes" id="UP001632037"/>
    </source>
</evidence>
<gene>
    <name evidence="1" type="ORF">V7S43_006814</name>
</gene>
<keyword evidence="2" id="KW-1185">Reference proteome</keyword>
<proteinExistence type="predicted"/>
<protein>
    <submittedName>
        <fullName evidence="1">Uncharacterized protein</fullName>
    </submittedName>
</protein>
<comment type="caution">
    <text evidence="1">The sequence shown here is derived from an EMBL/GenBank/DDBJ whole genome shotgun (WGS) entry which is preliminary data.</text>
</comment>
<organism evidence="1 2">
    <name type="scientific">Phytophthora oleae</name>
    <dbReference type="NCBI Taxonomy" id="2107226"/>
    <lineage>
        <taxon>Eukaryota</taxon>
        <taxon>Sar</taxon>
        <taxon>Stramenopiles</taxon>
        <taxon>Oomycota</taxon>
        <taxon>Peronosporomycetes</taxon>
        <taxon>Peronosporales</taxon>
        <taxon>Peronosporaceae</taxon>
        <taxon>Phytophthora</taxon>
    </lineage>
</organism>
<evidence type="ECO:0000313" key="1">
    <source>
        <dbReference type="EMBL" id="KAL3667937.1"/>
    </source>
</evidence>
<reference evidence="1 2" key="1">
    <citation type="submission" date="2024-09" db="EMBL/GenBank/DDBJ databases">
        <title>Genome sequencing and assembly of Phytophthora oleae, isolate VK10A, causative agent of rot of olive drupes.</title>
        <authorList>
            <person name="Conti Taguali S."/>
            <person name="Riolo M."/>
            <person name="La Spada F."/>
            <person name="Cacciola S.O."/>
            <person name="Dionisio G."/>
        </authorList>
    </citation>
    <scope>NUCLEOTIDE SEQUENCE [LARGE SCALE GENOMIC DNA]</scope>
    <source>
        <strain evidence="1 2">VK10A</strain>
    </source>
</reference>
<sequence length="147" mass="16003">MSCRDCCGYCTMRARLSCAMRCCAIVLDAAFKCIGRTRTAACGERQARQVDITATCSKPASHESIPMLHAPMHPAMPRVSIAQDVQLGLQDQMLAMQLAYSTCTVVYMLDACQEDGSPATSPADRFRRSSSLQRSFQLQRAGSGSLL</sequence>
<dbReference type="AlphaFoldDB" id="A0ABD3FM13"/>
<name>A0ABD3FM13_9STRA</name>
<dbReference type="Proteomes" id="UP001632037">
    <property type="component" value="Unassembled WGS sequence"/>
</dbReference>
<dbReference type="EMBL" id="JBIMZQ010000012">
    <property type="protein sequence ID" value="KAL3667937.1"/>
    <property type="molecule type" value="Genomic_DNA"/>
</dbReference>